<dbReference type="NCBIfam" id="NF009544">
    <property type="entry name" value="PRK12928.1"/>
    <property type="match status" value="1"/>
</dbReference>
<proteinExistence type="inferred from homology"/>
<dbReference type="SMART" id="SM00729">
    <property type="entry name" value="Elp3"/>
    <property type="match status" value="1"/>
</dbReference>
<dbReference type="Gene3D" id="3.20.20.70">
    <property type="entry name" value="Aldolase class I"/>
    <property type="match status" value="1"/>
</dbReference>
<keyword evidence="6 9" id="KW-0408">Iron</keyword>
<comment type="caution">
    <text evidence="11">The sequence shown here is derived from an EMBL/GenBank/DDBJ whole genome shotgun (WGS) entry which is preliminary data.</text>
</comment>
<dbReference type="NCBIfam" id="NF004019">
    <property type="entry name" value="PRK05481.1"/>
    <property type="match status" value="1"/>
</dbReference>
<comment type="pathway">
    <text evidence="9">Protein modification; protein lipoylation via endogenous pathway; protein N(6)-(lipoyl)lysine from octanoyl-[acyl-carrier-protein]: step 2/2.</text>
</comment>
<comment type="similarity">
    <text evidence="9">Belongs to the radical SAM superfamily. Lipoyl synthase family.</text>
</comment>
<dbReference type="SFLD" id="SFLDF00271">
    <property type="entry name" value="lipoyl_synthase"/>
    <property type="match status" value="1"/>
</dbReference>
<evidence type="ECO:0000259" key="10">
    <source>
        <dbReference type="PROSITE" id="PS51918"/>
    </source>
</evidence>
<dbReference type="NCBIfam" id="TIGR00510">
    <property type="entry name" value="lipA"/>
    <property type="match status" value="1"/>
</dbReference>
<dbReference type="PANTHER" id="PTHR10949:SF0">
    <property type="entry name" value="LIPOYL SYNTHASE, MITOCHONDRIAL"/>
    <property type="match status" value="1"/>
</dbReference>
<dbReference type="GO" id="GO:0046872">
    <property type="term" value="F:metal ion binding"/>
    <property type="evidence" value="ECO:0007669"/>
    <property type="project" value="UniProtKB-KW"/>
</dbReference>
<comment type="cofactor">
    <cofactor evidence="9">
        <name>[4Fe-4S] cluster</name>
        <dbReference type="ChEBI" id="CHEBI:49883"/>
    </cofactor>
    <text evidence="9">Binds 2 [4Fe-4S] clusters per subunit. One cluster is coordinated with 3 cysteines and an exchangeable S-adenosyl-L-methionine.</text>
</comment>
<dbReference type="EC" id="2.8.1.8" evidence="9"/>
<accession>A0AAE0FC72</accession>
<feature type="binding site" evidence="9">
    <location>
        <position position="112"/>
    </location>
    <ligand>
        <name>[4Fe-4S] cluster</name>
        <dbReference type="ChEBI" id="CHEBI:49883"/>
        <label>1</label>
    </ligand>
</feature>
<evidence type="ECO:0000313" key="11">
    <source>
        <dbReference type="EMBL" id="KAK3257066.1"/>
    </source>
</evidence>
<dbReference type="InterPro" id="IPR006638">
    <property type="entry name" value="Elp3/MiaA/NifB-like_rSAM"/>
</dbReference>
<comment type="function">
    <text evidence="9">Catalyzes the radical-mediated insertion of two sulfur atoms into the C-6 and C-8 positions of the octanoyl moiety bound to the lipoyl domains of lipoate-dependent enzymes, thereby converting the octanoylated domains into lipoylated derivatives.</text>
</comment>
<evidence type="ECO:0000313" key="12">
    <source>
        <dbReference type="Proteomes" id="UP001190700"/>
    </source>
</evidence>
<evidence type="ECO:0000256" key="6">
    <source>
        <dbReference type="ARBA" id="ARBA00023004"/>
    </source>
</evidence>
<dbReference type="PANTHER" id="PTHR10949">
    <property type="entry name" value="LIPOYL SYNTHASE"/>
    <property type="match status" value="1"/>
</dbReference>
<dbReference type="GO" id="GO:0009249">
    <property type="term" value="P:protein lipoylation"/>
    <property type="evidence" value="ECO:0007669"/>
    <property type="project" value="UniProtKB-UniRule"/>
</dbReference>
<dbReference type="EMBL" id="LGRX02021080">
    <property type="protein sequence ID" value="KAK3257066.1"/>
    <property type="molecule type" value="Genomic_DNA"/>
</dbReference>
<evidence type="ECO:0000256" key="8">
    <source>
        <dbReference type="ARBA" id="ARBA00047326"/>
    </source>
</evidence>
<gene>
    <name evidence="11" type="ORF">CYMTET_33833</name>
</gene>
<keyword evidence="7 9" id="KW-0411">Iron-sulfur</keyword>
<keyword evidence="12" id="KW-1185">Reference proteome</keyword>
<dbReference type="InterPro" id="IPR058240">
    <property type="entry name" value="rSAM_sf"/>
</dbReference>
<protein>
    <recommendedName>
        <fullName evidence="9">Lipoyl synthase, mitochondrial</fullName>
        <ecNumber evidence="9">2.8.1.8</ecNumber>
    </recommendedName>
    <alternativeName>
        <fullName evidence="9">Lipoate synthase</fullName>
        <shortName evidence="9">LS</shortName>
        <shortName evidence="9">Lip-syn</shortName>
    </alternativeName>
    <alternativeName>
        <fullName evidence="9">Lipoic acid synthase</fullName>
    </alternativeName>
</protein>
<keyword evidence="5 9" id="KW-0479">Metal-binding</keyword>
<feature type="binding site" evidence="9">
    <location>
        <position position="117"/>
    </location>
    <ligand>
        <name>[4Fe-4S] cluster</name>
        <dbReference type="ChEBI" id="CHEBI:49883"/>
        <label>1</label>
    </ligand>
</feature>
<dbReference type="InterPro" id="IPR031691">
    <property type="entry name" value="LIAS_N"/>
</dbReference>
<feature type="domain" description="Radical SAM core" evidence="10">
    <location>
        <begin position="126"/>
        <end position="346"/>
    </location>
</feature>
<dbReference type="GO" id="GO:0005739">
    <property type="term" value="C:mitochondrion"/>
    <property type="evidence" value="ECO:0007669"/>
    <property type="project" value="UniProtKB-SubCell"/>
</dbReference>
<evidence type="ECO:0000256" key="7">
    <source>
        <dbReference type="ARBA" id="ARBA00023014"/>
    </source>
</evidence>
<evidence type="ECO:0000256" key="1">
    <source>
        <dbReference type="ARBA" id="ARBA00004173"/>
    </source>
</evidence>
<comment type="subcellular location">
    <subcellularLocation>
        <location evidence="1 9">Mitochondrion</location>
    </subcellularLocation>
</comment>
<dbReference type="AlphaFoldDB" id="A0AAE0FC72"/>
<evidence type="ECO:0000256" key="3">
    <source>
        <dbReference type="ARBA" id="ARBA00022679"/>
    </source>
</evidence>
<feature type="binding site" evidence="9">
    <location>
        <position position="147"/>
    </location>
    <ligand>
        <name>[4Fe-4S] cluster</name>
        <dbReference type="ChEBI" id="CHEBI:49883"/>
        <label>2</label>
        <note>4Fe-4S-S-AdoMet</note>
    </ligand>
</feature>
<dbReference type="SFLD" id="SFLDS00029">
    <property type="entry name" value="Radical_SAM"/>
    <property type="match status" value="1"/>
</dbReference>
<dbReference type="Proteomes" id="UP001190700">
    <property type="component" value="Unassembled WGS sequence"/>
</dbReference>
<keyword evidence="3 9" id="KW-0808">Transferase</keyword>
<feature type="binding site" evidence="9">
    <location>
        <position position="123"/>
    </location>
    <ligand>
        <name>[4Fe-4S] cluster</name>
        <dbReference type="ChEBI" id="CHEBI:49883"/>
        <label>1</label>
    </ligand>
</feature>
<keyword evidence="9" id="KW-0496">Mitochondrion</keyword>
<dbReference type="Pfam" id="PF04055">
    <property type="entry name" value="Radical_SAM"/>
    <property type="match status" value="1"/>
</dbReference>
<reference evidence="11 12" key="1">
    <citation type="journal article" date="2015" name="Genome Biol. Evol.">
        <title>Comparative Genomics of a Bacterivorous Green Alga Reveals Evolutionary Causalities and Consequences of Phago-Mixotrophic Mode of Nutrition.</title>
        <authorList>
            <person name="Burns J.A."/>
            <person name="Paasch A."/>
            <person name="Narechania A."/>
            <person name="Kim E."/>
        </authorList>
    </citation>
    <scope>NUCLEOTIDE SEQUENCE [LARGE SCALE GENOMIC DNA]</scope>
    <source>
        <strain evidence="11 12">PLY_AMNH</strain>
    </source>
</reference>
<comment type="catalytic activity">
    <reaction evidence="8 9">
        <text>[[Fe-S] cluster scaffold protein carrying a second [4Fe-4S](2+) cluster] + N(6)-octanoyl-L-lysyl-[protein] + 2 oxidized [2Fe-2S]-[ferredoxin] + 2 S-adenosyl-L-methionine + 4 H(+) = [[Fe-S] cluster scaffold protein] + N(6)-[(R)-dihydrolipoyl]-L-lysyl-[protein] + 4 Fe(3+) + 2 hydrogen sulfide + 2 5'-deoxyadenosine + 2 L-methionine + 2 reduced [2Fe-2S]-[ferredoxin]</text>
        <dbReference type="Rhea" id="RHEA:16585"/>
        <dbReference type="Rhea" id="RHEA-COMP:9928"/>
        <dbReference type="Rhea" id="RHEA-COMP:10000"/>
        <dbReference type="Rhea" id="RHEA-COMP:10001"/>
        <dbReference type="Rhea" id="RHEA-COMP:10475"/>
        <dbReference type="Rhea" id="RHEA-COMP:14568"/>
        <dbReference type="Rhea" id="RHEA-COMP:14569"/>
        <dbReference type="ChEBI" id="CHEBI:15378"/>
        <dbReference type="ChEBI" id="CHEBI:17319"/>
        <dbReference type="ChEBI" id="CHEBI:29034"/>
        <dbReference type="ChEBI" id="CHEBI:29919"/>
        <dbReference type="ChEBI" id="CHEBI:33722"/>
        <dbReference type="ChEBI" id="CHEBI:33737"/>
        <dbReference type="ChEBI" id="CHEBI:33738"/>
        <dbReference type="ChEBI" id="CHEBI:57844"/>
        <dbReference type="ChEBI" id="CHEBI:59789"/>
        <dbReference type="ChEBI" id="CHEBI:78809"/>
        <dbReference type="ChEBI" id="CHEBI:83100"/>
        <dbReference type="EC" id="2.8.1.8"/>
    </reaction>
</comment>
<organism evidence="11 12">
    <name type="scientific">Cymbomonas tetramitiformis</name>
    <dbReference type="NCBI Taxonomy" id="36881"/>
    <lineage>
        <taxon>Eukaryota</taxon>
        <taxon>Viridiplantae</taxon>
        <taxon>Chlorophyta</taxon>
        <taxon>Pyramimonadophyceae</taxon>
        <taxon>Pyramimonadales</taxon>
        <taxon>Pyramimonadaceae</taxon>
        <taxon>Cymbomonas</taxon>
    </lineage>
</organism>
<dbReference type="Pfam" id="PF16881">
    <property type="entry name" value="LIAS_N"/>
    <property type="match status" value="1"/>
</dbReference>
<evidence type="ECO:0000256" key="9">
    <source>
        <dbReference type="HAMAP-Rule" id="MF_03123"/>
    </source>
</evidence>
<sequence>MTRPHSLRQLFAHSTGLSKYCVNAARLCSSAAPRQDVAGTGALDNLRERLSSGPSLDHFLGDMKSADDYSVNAPLPRDRARKPEWLKREIPGGENYTRIKSQLRGLKIATVCEEARCPNIGECWGGGEGQTATATIMVMGDTCTRGCRFCAVKTSKAPPPLDPDEPVNTAEAVATWGVDYIVLTSVDRDDLPDQGSYHIAETVRQLKLKNPSLLVEALVPDFQGDLECVERVAKSGLNVFAHNLETVERLQKHVRDRRAGWEQSLGVLAHAKKAGAHLTKTSLMLGLGEQPEDIQAALEALRANDVDVVTFGQYMRPSRKHMAVAEYVTPEGFAHWQKVAEGLGFRYVASGPMVRSSYRAGEFYLKAMIDKDKEAQLA</sequence>
<dbReference type="SUPFAM" id="SSF102114">
    <property type="entry name" value="Radical SAM enzymes"/>
    <property type="match status" value="1"/>
</dbReference>
<keyword evidence="2 9" id="KW-0004">4Fe-4S</keyword>
<evidence type="ECO:0000256" key="2">
    <source>
        <dbReference type="ARBA" id="ARBA00022485"/>
    </source>
</evidence>
<dbReference type="InterPro" id="IPR013785">
    <property type="entry name" value="Aldolase_TIM"/>
</dbReference>
<dbReference type="GO" id="GO:0016992">
    <property type="term" value="F:lipoate synthase activity"/>
    <property type="evidence" value="ECO:0007669"/>
    <property type="project" value="UniProtKB-UniRule"/>
</dbReference>
<dbReference type="GO" id="GO:0051539">
    <property type="term" value="F:4 iron, 4 sulfur cluster binding"/>
    <property type="evidence" value="ECO:0007669"/>
    <property type="project" value="UniProtKB-UniRule"/>
</dbReference>
<feature type="binding site" evidence="9">
    <location>
        <position position="150"/>
    </location>
    <ligand>
        <name>[4Fe-4S] cluster</name>
        <dbReference type="ChEBI" id="CHEBI:49883"/>
        <label>2</label>
        <note>4Fe-4S-S-AdoMet</note>
    </ligand>
</feature>
<feature type="binding site" evidence="9">
    <location>
        <position position="357"/>
    </location>
    <ligand>
        <name>[4Fe-4S] cluster</name>
        <dbReference type="ChEBI" id="CHEBI:49883"/>
        <label>1</label>
    </ligand>
</feature>
<evidence type="ECO:0000256" key="5">
    <source>
        <dbReference type="ARBA" id="ARBA00022723"/>
    </source>
</evidence>
<dbReference type="HAMAP" id="MF_00206">
    <property type="entry name" value="Lipoyl_synth"/>
    <property type="match status" value="1"/>
</dbReference>
<evidence type="ECO:0000256" key="4">
    <source>
        <dbReference type="ARBA" id="ARBA00022691"/>
    </source>
</evidence>
<dbReference type="CDD" id="cd01335">
    <property type="entry name" value="Radical_SAM"/>
    <property type="match status" value="1"/>
</dbReference>
<dbReference type="SFLD" id="SFLDG01058">
    <property type="entry name" value="lipoyl_synthase_like"/>
    <property type="match status" value="1"/>
</dbReference>
<feature type="binding site" evidence="9">
    <location>
        <position position="143"/>
    </location>
    <ligand>
        <name>[4Fe-4S] cluster</name>
        <dbReference type="ChEBI" id="CHEBI:49883"/>
        <label>2</label>
        <note>4Fe-4S-S-AdoMet</note>
    </ligand>
</feature>
<keyword evidence="4 9" id="KW-0949">S-adenosyl-L-methionine</keyword>
<dbReference type="InterPro" id="IPR003698">
    <property type="entry name" value="Lipoyl_synth"/>
</dbReference>
<dbReference type="InterPro" id="IPR007197">
    <property type="entry name" value="rSAM"/>
</dbReference>
<name>A0AAE0FC72_9CHLO</name>
<dbReference type="PROSITE" id="PS51918">
    <property type="entry name" value="RADICAL_SAM"/>
    <property type="match status" value="1"/>
</dbReference>